<organism evidence="2 3">
    <name type="scientific">Duncaniella muris</name>
    <dbReference type="NCBI Taxonomy" id="2094150"/>
    <lineage>
        <taxon>Bacteria</taxon>
        <taxon>Pseudomonadati</taxon>
        <taxon>Bacteroidota</taxon>
        <taxon>Bacteroidia</taxon>
        <taxon>Bacteroidales</taxon>
        <taxon>Muribaculaceae</taxon>
        <taxon>Duncaniella</taxon>
    </lineage>
</organism>
<reference evidence="3" key="1">
    <citation type="submission" date="2018-02" db="EMBL/GenBank/DDBJ databases">
        <authorList>
            <person name="Clavel T."/>
            <person name="Strowig T."/>
        </authorList>
    </citation>
    <scope>NUCLEOTIDE SEQUENCE [LARGE SCALE GENOMIC DNA]</scope>
    <source>
        <strain evidence="3">DSM 103720</strain>
    </source>
</reference>
<dbReference type="InterPro" id="IPR038765">
    <property type="entry name" value="Papain-like_cys_pep_sf"/>
</dbReference>
<accession>A0A2V1IL53</accession>
<dbReference type="Gene3D" id="1.10.3670.10">
    <property type="entry name" value="Putative xylanase like domain"/>
    <property type="match status" value="1"/>
</dbReference>
<evidence type="ECO:0000313" key="3">
    <source>
        <dbReference type="Proteomes" id="UP000244905"/>
    </source>
</evidence>
<dbReference type="InterPro" id="IPR010846">
    <property type="entry name" value="AmiA-like"/>
</dbReference>
<feature type="signal peptide" evidence="1">
    <location>
        <begin position="1"/>
        <end position="23"/>
    </location>
</feature>
<dbReference type="AlphaFoldDB" id="A0A2V1IL53"/>
<sequence>MNKAYTYIIFILLLIILPANVLAADPHEVRWHNEAADTTTITRILVKATDLCASNPNQLVEFIGREFIGTPYKSGTLEGSPEALTVNLEEMDCTTFVETVVALALTVENHRCSWIDFLDMLETIRYRNGYADGYASRLHYISDWVITNTHRGYIKDVTGRIPQSDVQIKTLDFMSRNRSKYPALSDSATFEGIKNMEVGYRSHRFPYIKSARLSSKPIINALKGGDIVALTTKTNGLDVSHVGILVIEKDGPHLLHASSKEDKVVIDKLPLTEYMRKAHQLTGIRVLRLQTQ</sequence>
<feature type="chain" id="PRO_5016081054" evidence="1">
    <location>
        <begin position="24"/>
        <end position="292"/>
    </location>
</feature>
<evidence type="ECO:0000256" key="1">
    <source>
        <dbReference type="SAM" id="SignalP"/>
    </source>
</evidence>
<keyword evidence="3" id="KW-1185">Reference proteome</keyword>
<dbReference type="Gene3D" id="2.30.260.10">
    <property type="entry name" value="putative xylanase like domain"/>
    <property type="match status" value="1"/>
</dbReference>
<dbReference type="Proteomes" id="UP000244905">
    <property type="component" value="Unassembled WGS sequence"/>
</dbReference>
<dbReference type="EMBL" id="PUEC01000028">
    <property type="protein sequence ID" value="PWB00987.1"/>
    <property type="molecule type" value="Genomic_DNA"/>
</dbReference>
<dbReference type="SUPFAM" id="SSF54001">
    <property type="entry name" value="Cysteine proteinases"/>
    <property type="match status" value="1"/>
</dbReference>
<name>A0A2V1IL53_9BACT</name>
<evidence type="ECO:0000313" key="2">
    <source>
        <dbReference type="EMBL" id="PWB00987.1"/>
    </source>
</evidence>
<keyword evidence="1" id="KW-0732">Signal</keyword>
<gene>
    <name evidence="2" type="ORF">C5O23_11220</name>
</gene>
<dbReference type="Pfam" id="PF07313">
    <property type="entry name" value="AmiA-like"/>
    <property type="match status" value="1"/>
</dbReference>
<dbReference type="RefSeq" id="WP_107033036.1">
    <property type="nucleotide sequence ID" value="NZ_PUEC01000028.1"/>
</dbReference>
<proteinExistence type="predicted"/>
<protein>
    <submittedName>
        <fullName evidence="2">DUF1460 domain-containing protein</fullName>
    </submittedName>
</protein>
<comment type="caution">
    <text evidence="2">The sequence shown here is derived from an EMBL/GenBank/DDBJ whole genome shotgun (WGS) entry which is preliminary data.</text>
</comment>
<dbReference type="GeneID" id="82526903"/>